<protein>
    <submittedName>
        <fullName evidence="4">HNH homing endonuclease</fullName>
    </submittedName>
</protein>
<keyword evidence="4" id="KW-0378">Hydrolase</keyword>
<feature type="domain" description="HNH nuclease" evidence="2">
    <location>
        <begin position="69"/>
        <end position="113"/>
    </location>
</feature>
<evidence type="ECO:0000313" key="4">
    <source>
        <dbReference type="EMBL" id="ALY06878.1"/>
    </source>
</evidence>
<dbReference type="EMBL" id="KU052488">
    <property type="protein sequence ID" value="ALY06878.1"/>
    <property type="molecule type" value="Genomic_DNA"/>
</dbReference>
<dbReference type="Gene3D" id="3.90.75.20">
    <property type="match status" value="1"/>
</dbReference>
<dbReference type="InterPro" id="IPR036388">
    <property type="entry name" value="WH-like_DNA-bd_sf"/>
</dbReference>
<dbReference type="Pfam" id="PF07463">
    <property type="entry name" value="NUMOD4"/>
    <property type="match status" value="1"/>
</dbReference>
<sequence>MFEESETWKSIPGITGVEISDFGNVRMLDRVVSSENKTRFTKGRILKQFENGHGYLQVSIPVDGKWTMKKVHRLVAQAFIPNPDNFPEVNHKDCVRDDNCVENLEWCSSLYNSKYREKFGKSRNHPVFAINLSTLEVYQFPSQIRASQVLEVSQGNIHSVIKGNRKQANGYWFVNADDNGADIVQQKLYDIKKVGLKSKTLEE</sequence>
<feature type="domain" description="DNA endonuclease I-HmuI-like NUMOD-like" evidence="3">
    <location>
        <begin position="136"/>
        <end position="173"/>
    </location>
</feature>
<dbReference type="InterPro" id="IPR003615">
    <property type="entry name" value="HNH_nuc"/>
</dbReference>
<gene>
    <name evidence="4" type="ORF">SAC12_057</name>
</gene>
<dbReference type="GO" id="GO:0004519">
    <property type="term" value="F:endonuclease activity"/>
    <property type="evidence" value="ECO:0007669"/>
    <property type="project" value="UniProtKB-KW"/>
</dbReference>
<dbReference type="InterPro" id="IPR054307">
    <property type="entry name" value="I-HmuI_NUMOD-like"/>
</dbReference>
<evidence type="ECO:0000259" key="2">
    <source>
        <dbReference type="Pfam" id="PF13392"/>
    </source>
</evidence>
<keyword evidence="4" id="KW-0255">Endonuclease</keyword>
<proteinExistence type="predicted"/>
<keyword evidence="4" id="KW-0540">Nuclease</keyword>
<dbReference type="Pfam" id="PF22083">
    <property type="entry name" value="I-HmuI_NUMOD-like"/>
    <property type="match status" value="1"/>
</dbReference>
<evidence type="ECO:0000313" key="5">
    <source>
        <dbReference type="Proteomes" id="UP000223158"/>
    </source>
</evidence>
<evidence type="ECO:0000259" key="3">
    <source>
        <dbReference type="Pfam" id="PF22083"/>
    </source>
</evidence>
<dbReference type="SUPFAM" id="SSF54060">
    <property type="entry name" value="His-Me finger endonucleases"/>
    <property type="match status" value="1"/>
</dbReference>
<name>A0A1I9KKA5_9CAUD</name>
<dbReference type="SUPFAM" id="SSF64496">
    <property type="entry name" value="DNA-binding domain of intron-encoded endonucleases"/>
    <property type="match status" value="1"/>
</dbReference>
<evidence type="ECO:0000259" key="1">
    <source>
        <dbReference type="Pfam" id="PF07463"/>
    </source>
</evidence>
<dbReference type="Pfam" id="PF13392">
    <property type="entry name" value="HNH_3"/>
    <property type="match status" value="1"/>
</dbReference>
<reference evidence="4 5" key="1">
    <citation type="submission" date="2015-11" db="EMBL/GenBank/DDBJ databases">
        <title>Lactobacillus brevis bacteriophage SA-C12: a mosaic Myoviridae member.</title>
        <authorList>
            <person name="Mahony J."/>
        </authorList>
    </citation>
    <scope>NUCLEOTIDE SEQUENCE [LARGE SCALE GENOMIC DNA]</scope>
</reference>
<accession>A0A1I9KKA5</accession>
<feature type="domain" description="NUMOD4" evidence="1">
    <location>
        <begin position="6"/>
        <end position="59"/>
    </location>
</feature>
<organism evidence="4 5">
    <name type="scientific">Lactobacillus phage SA-C12</name>
    <dbReference type="NCBI Taxonomy" id="1755697"/>
    <lineage>
        <taxon>Viruses</taxon>
        <taxon>Duplodnaviria</taxon>
        <taxon>Heunggongvirae</taxon>
        <taxon>Uroviricota</taxon>
        <taxon>Caudoviricetes</taxon>
        <taxon>Tybeckvirinae</taxon>
        <taxon>Lenusvirus</taxon>
        <taxon>Lenusvirus SAC12</taxon>
    </lineage>
</organism>
<dbReference type="InterPro" id="IPR010902">
    <property type="entry name" value="NUMOD4"/>
</dbReference>
<dbReference type="GO" id="GO:0016788">
    <property type="term" value="F:hydrolase activity, acting on ester bonds"/>
    <property type="evidence" value="ECO:0007669"/>
    <property type="project" value="InterPro"/>
</dbReference>
<dbReference type="InterPro" id="IPR044925">
    <property type="entry name" value="His-Me_finger_sf"/>
</dbReference>
<dbReference type="Gene3D" id="1.10.10.10">
    <property type="entry name" value="Winged helix-like DNA-binding domain superfamily/Winged helix DNA-binding domain"/>
    <property type="match status" value="1"/>
</dbReference>
<dbReference type="Proteomes" id="UP000223158">
    <property type="component" value="Segment"/>
</dbReference>
<keyword evidence="5" id="KW-1185">Reference proteome</keyword>